<accession>A0ACC2PJC1</accession>
<organism evidence="1 2">
    <name type="scientific">Eretmocerus hayati</name>
    <dbReference type="NCBI Taxonomy" id="131215"/>
    <lineage>
        <taxon>Eukaryota</taxon>
        <taxon>Metazoa</taxon>
        <taxon>Ecdysozoa</taxon>
        <taxon>Arthropoda</taxon>
        <taxon>Hexapoda</taxon>
        <taxon>Insecta</taxon>
        <taxon>Pterygota</taxon>
        <taxon>Neoptera</taxon>
        <taxon>Endopterygota</taxon>
        <taxon>Hymenoptera</taxon>
        <taxon>Apocrita</taxon>
        <taxon>Proctotrupomorpha</taxon>
        <taxon>Chalcidoidea</taxon>
        <taxon>Aphelinidae</taxon>
        <taxon>Aphelininae</taxon>
        <taxon>Eretmocerus</taxon>
    </lineage>
</organism>
<evidence type="ECO:0000313" key="1">
    <source>
        <dbReference type="EMBL" id="KAJ8683680.1"/>
    </source>
</evidence>
<dbReference type="EMBL" id="CM056741">
    <property type="protein sequence ID" value="KAJ8683680.1"/>
    <property type="molecule type" value="Genomic_DNA"/>
</dbReference>
<name>A0ACC2PJC1_9HYME</name>
<evidence type="ECO:0000313" key="2">
    <source>
        <dbReference type="Proteomes" id="UP001239111"/>
    </source>
</evidence>
<protein>
    <submittedName>
        <fullName evidence="1">Uncharacterized protein</fullName>
    </submittedName>
</protein>
<comment type="caution">
    <text evidence="1">The sequence shown here is derived from an EMBL/GenBank/DDBJ whole genome shotgun (WGS) entry which is preliminary data.</text>
</comment>
<proteinExistence type="predicted"/>
<reference evidence="1" key="1">
    <citation type="submission" date="2023-04" db="EMBL/GenBank/DDBJ databases">
        <title>A chromosome-level genome assembly of the parasitoid wasp Eretmocerus hayati.</title>
        <authorList>
            <person name="Zhong Y."/>
            <person name="Liu S."/>
            <person name="Liu Y."/>
        </authorList>
    </citation>
    <scope>NUCLEOTIDE SEQUENCE</scope>
    <source>
        <strain evidence="1">ZJU_SS_LIU_2023</strain>
    </source>
</reference>
<dbReference type="Proteomes" id="UP001239111">
    <property type="component" value="Chromosome 1"/>
</dbReference>
<sequence length="342" mass="38150">MRLRHPRRRHSRRAKFAGGKVKSFGGGEEVRGSISATSSGCPDKCSCKWKGGKEWVECANRELENLPHGAREETQVLDLSGNQLYRLVADAFYTLHLVNLQKLYIPRSKLHQIDSKAFVGLQGLVELDLSDNDLDKVPSESFSSIQNLMKLNLAGNPLRELRTKAFKELGQLSHLDLSKCDIEAIESGTFIGLHSLELLKLNDNQLRNVAAIESLPSPTMSGLHGLTLHNNPWLCDCELIELHNWLISSSQQIPQEFEPKCLQPTRLSTRTIKSLKIQELACAPELRLVDKIEVYEGDNTSLVCEVIAQPRANVVWLLNGLPLETSVNAGDRDNSAIENTAR</sequence>
<gene>
    <name evidence="1" type="ORF">QAD02_019472</name>
</gene>
<keyword evidence="2" id="KW-1185">Reference proteome</keyword>